<accession>A0A1E7DPK4</accession>
<dbReference type="EMBL" id="MAMP01000022">
    <property type="protein sequence ID" value="OES44608.1"/>
    <property type="molecule type" value="Genomic_DNA"/>
</dbReference>
<sequence length="64" mass="7119">MLHFIEEKGKCKLTQLAERLDVKPSAITVICADYRLVRGICFFSRLVYCGGEKSVQPGFAAVIV</sequence>
<dbReference type="STRING" id="1714016.BA724_10105"/>
<comment type="caution">
    <text evidence="1">The sequence shown here is derived from an EMBL/GenBank/DDBJ whole genome shotgun (WGS) entry which is preliminary data.</text>
</comment>
<dbReference type="AlphaFoldDB" id="A0A1E7DPK4"/>
<name>A0A1E7DPK4_9BACI</name>
<gene>
    <name evidence="1" type="ORF">BA724_10105</name>
</gene>
<reference evidence="1 2" key="1">
    <citation type="submission" date="2016-06" db="EMBL/GenBank/DDBJ databases">
        <title>Domibacillus iocasae genome sequencing.</title>
        <authorList>
            <person name="Verma A."/>
            <person name="Pal Y."/>
            <person name="Ojha A.K."/>
            <person name="Krishnamurthi S."/>
        </authorList>
    </citation>
    <scope>NUCLEOTIDE SEQUENCE [LARGE SCALE GENOMIC DNA]</scope>
    <source>
        <strain evidence="1 2">DSM 29979</strain>
    </source>
</reference>
<evidence type="ECO:0000313" key="2">
    <source>
        <dbReference type="Proteomes" id="UP000095658"/>
    </source>
</evidence>
<dbReference type="Proteomes" id="UP000095658">
    <property type="component" value="Unassembled WGS sequence"/>
</dbReference>
<evidence type="ECO:0000313" key="1">
    <source>
        <dbReference type="EMBL" id="OES44608.1"/>
    </source>
</evidence>
<protein>
    <submittedName>
        <fullName evidence="1">Uncharacterized protein</fullName>
    </submittedName>
</protein>
<organism evidence="1 2">
    <name type="scientific">Domibacillus iocasae</name>
    <dbReference type="NCBI Taxonomy" id="1714016"/>
    <lineage>
        <taxon>Bacteria</taxon>
        <taxon>Bacillati</taxon>
        <taxon>Bacillota</taxon>
        <taxon>Bacilli</taxon>
        <taxon>Bacillales</taxon>
        <taxon>Bacillaceae</taxon>
        <taxon>Domibacillus</taxon>
    </lineage>
</organism>
<keyword evidence="2" id="KW-1185">Reference proteome</keyword>
<proteinExistence type="predicted"/>